<feature type="compositionally biased region" description="Basic and acidic residues" evidence="5">
    <location>
        <begin position="467"/>
        <end position="476"/>
    </location>
</feature>
<evidence type="ECO:0000256" key="3">
    <source>
        <dbReference type="ARBA" id="ARBA00022833"/>
    </source>
</evidence>
<dbReference type="AlphaFoldDB" id="A0A061JBX6"/>
<dbReference type="InterPro" id="IPR036443">
    <property type="entry name" value="Znf_RanBP2_sf"/>
</dbReference>
<dbReference type="Pfam" id="PF00641">
    <property type="entry name" value="Zn_ribbon_RanBP"/>
    <property type="match status" value="1"/>
</dbReference>
<sequence length="539" mass="59632">MRRLVRGTVAVSISVPCWRSLGSGAVKGSIASHNTQAMCDATCRVSRVCFATRSPLLLQSWAQRGNRVWMCVKEECRHVNNSHATECEACGAAKPNLKGWMCVECGTRNHKGVKKCHKCTAAVENSSEFWMCAACEKNNRIDDLDDNSRCGFCSYDMAPMTMTEAEALRIQNERSQRLREEQEQFDSISAKDADEQFGDEIAGASVLPKDLRQMSSTSASRIPFKAFEIKAFTPSPPETAHSRIFRKPKQSTSTSIPPGPPGFDWMCREPSCGTINAGDEESCLKCGKHITPAEWECCHCGAVNHLSRSRCFNCHIIIPVSWVCSGCKTSTSIYDRSCRQCGEPRPVTEPKDPREVQFPMHTRGSAFAAGGRRHTARAQDWSCVECHGMNFASRTACYQCGAPRSASEADSLPGASSASVSPDLAVNHNNWFCRHCQASNFRTRTSCWQCGRTSSESGATSWSDDDSAPHFEKEGFQQDSNDSVAKGQVNVWGKKNDDWTCGKCFSKNFKNRQECHKCGATKTVAVTPRRAFVRKPVKI</sequence>
<dbReference type="OrthoDB" id="448399at2759"/>
<evidence type="ECO:0000256" key="5">
    <source>
        <dbReference type="SAM" id="MobiDB-lite"/>
    </source>
</evidence>
<feature type="domain" description="RanBP2-type" evidence="6">
    <location>
        <begin position="63"/>
        <end position="96"/>
    </location>
</feature>
<evidence type="ECO:0000256" key="1">
    <source>
        <dbReference type="ARBA" id="ARBA00022723"/>
    </source>
</evidence>
<keyword evidence="8" id="KW-1185">Reference proteome</keyword>
<dbReference type="PROSITE" id="PS01358">
    <property type="entry name" value="ZF_RANBP2_1"/>
    <property type="match status" value="6"/>
</dbReference>
<protein>
    <recommendedName>
        <fullName evidence="6">RanBP2-type domain-containing protein</fullName>
    </recommendedName>
</protein>
<dbReference type="GO" id="GO:0003729">
    <property type="term" value="F:mRNA binding"/>
    <property type="evidence" value="ECO:0007669"/>
    <property type="project" value="TreeGrafter"/>
</dbReference>
<dbReference type="PANTHER" id="PTHR23111:SF100">
    <property type="entry name" value="RANBP2-TYPE DOMAIN-CONTAINING PROTEIN"/>
    <property type="match status" value="1"/>
</dbReference>
<evidence type="ECO:0000313" key="8">
    <source>
        <dbReference type="Proteomes" id="UP000031737"/>
    </source>
</evidence>
<dbReference type="EMBL" id="AUPL01000366">
    <property type="protein sequence ID" value="ESL11875.1"/>
    <property type="molecule type" value="Genomic_DNA"/>
</dbReference>
<dbReference type="PANTHER" id="PTHR23111">
    <property type="entry name" value="ZINC FINGER PROTEIN"/>
    <property type="match status" value="1"/>
</dbReference>
<keyword evidence="3" id="KW-0862">Zinc</keyword>
<name>A0A061JBX6_TRYRA</name>
<dbReference type="Gene3D" id="4.10.1060.10">
    <property type="entry name" value="Zinc finger, RanBP2-type"/>
    <property type="match status" value="3"/>
</dbReference>
<dbReference type="InterPro" id="IPR001876">
    <property type="entry name" value="Znf_RanBP2"/>
</dbReference>
<feature type="domain" description="RanBP2-type" evidence="6">
    <location>
        <begin position="377"/>
        <end position="406"/>
    </location>
</feature>
<feature type="domain" description="RanBP2-type" evidence="6">
    <location>
        <begin position="495"/>
        <end position="524"/>
    </location>
</feature>
<proteinExistence type="predicted"/>
<gene>
    <name evidence="7" type="ORF">TRSC58_00366</name>
</gene>
<feature type="region of interest" description="Disordered" evidence="5">
    <location>
        <begin position="237"/>
        <end position="260"/>
    </location>
</feature>
<keyword evidence="1" id="KW-0479">Metal-binding</keyword>
<dbReference type="SMART" id="SM00547">
    <property type="entry name" value="ZnF_RBZ"/>
    <property type="match status" value="8"/>
</dbReference>
<accession>A0A061JBX6</accession>
<dbReference type="PROSITE" id="PS50199">
    <property type="entry name" value="ZF_RANBP2_2"/>
    <property type="match status" value="4"/>
</dbReference>
<dbReference type="Proteomes" id="UP000031737">
    <property type="component" value="Unassembled WGS sequence"/>
</dbReference>
<evidence type="ECO:0000313" key="7">
    <source>
        <dbReference type="EMBL" id="ESL11875.1"/>
    </source>
</evidence>
<keyword evidence="2 4" id="KW-0863">Zinc-finger</keyword>
<evidence type="ECO:0000259" key="6">
    <source>
        <dbReference type="PROSITE" id="PS50199"/>
    </source>
</evidence>
<reference evidence="7 8" key="1">
    <citation type="submission" date="2013-07" db="EMBL/GenBank/DDBJ databases">
        <authorList>
            <person name="Stoco P.H."/>
            <person name="Wagner G."/>
            <person name="Gerber A."/>
            <person name="Zaha A."/>
            <person name="Thompson C."/>
            <person name="Bartholomeu D.C."/>
            <person name="Luckemeyer D.D."/>
            <person name="Bahia D."/>
            <person name="Loreto E."/>
            <person name="Prestes E.B."/>
            <person name="Lima F.M."/>
            <person name="Rodrigues-Luiz G."/>
            <person name="Vallejo G.A."/>
            <person name="Filho J.F."/>
            <person name="Monteiro K.M."/>
            <person name="Tyler K.M."/>
            <person name="de Almeida L.G."/>
            <person name="Ortiz M.F."/>
            <person name="Siervo M.A."/>
            <person name="de Moraes M.H."/>
            <person name="Cunha O.L."/>
            <person name="Mendonca-Neto R."/>
            <person name="Silva R."/>
            <person name="Teixeira S.M."/>
            <person name="Murta S.M."/>
            <person name="Sincero T.C."/>
            <person name="Mendes T.A."/>
            <person name="Urmenyi T.P."/>
            <person name="Silva V.G."/>
            <person name="da Rocha W.D."/>
            <person name="Andersson B."/>
            <person name="Romanha A.J."/>
            <person name="Steindel M."/>
            <person name="de Vasconcelos A.T."/>
            <person name="Grisard E.C."/>
        </authorList>
    </citation>
    <scope>NUCLEOTIDE SEQUENCE [LARGE SCALE GENOMIC DNA]</scope>
    <source>
        <strain evidence="7 8">SC58</strain>
    </source>
</reference>
<dbReference type="SUPFAM" id="SSF90209">
    <property type="entry name" value="Ran binding protein zinc finger-like"/>
    <property type="match status" value="3"/>
</dbReference>
<evidence type="ECO:0000256" key="4">
    <source>
        <dbReference type="PROSITE-ProRule" id="PRU00322"/>
    </source>
</evidence>
<evidence type="ECO:0000256" key="2">
    <source>
        <dbReference type="ARBA" id="ARBA00022771"/>
    </source>
</evidence>
<feature type="region of interest" description="Disordered" evidence="5">
    <location>
        <begin position="454"/>
        <end position="483"/>
    </location>
</feature>
<organism evidence="7 8">
    <name type="scientific">Trypanosoma rangeli SC58</name>
    <dbReference type="NCBI Taxonomy" id="429131"/>
    <lineage>
        <taxon>Eukaryota</taxon>
        <taxon>Discoba</taxon>
        <taxon>Euglenozoa</taxon>
        <taxon>Kinetoplastea</taxon>
        <taxon>Metakinetoplastina</taxon>
        <taxon>Trypanosomatida</taxon>
        <taxon>Trypanosomatidae</taxon>
        <taxon>Trypanosoma</taxon>
        <taxon>Herpetosoma</taxon>
    </lineage>
</organism>
<dbReference type="GO" id="GO:0008270">
    <property type="term" value="F:zinc ion binding"/>
    <property type="evidence" value="ECO:0007669"/>
    <property type="project" value="UniProtKB-KW"/>
</dbReference>
<feature type="domain" description="RanBP2-type" evidence="6">
    <location>
        <begin position="260"/>
        <end position="287"/>
    </location>
</feature>
<comment type="caution">
    <text evidence="7">The sequence shown here is derived from an EMBL/GenBank/DDBJ whole genome shotgun (WGS) entry which is preliminary data.</text>
</comment>
<dbReference type="VEuPathDB" id="TriTrypDB:TRSC58_00366"/>